<feature type="compositionally biased region" description="Basic and acidic residues" evidence="1">
    <location>
        <begin position="266"/>
        <end position="279"/>
    </location>
</feature>
<proteinExistence type="predicted"/>
<keyword evidence="4" id="KW-1185">Reference proteome</keyword>
<feature type="region of interest" description="Disordered" evidence="1">
    <location>
        <begin position="335"/>
        <end position="382"/>
    </location>
</feature>
<evidence type="ECO:0000313" key="4">
    <source>
        <dbReference type="Proteomes" id="UP000284706"/>
    </source>
</evidence>
<feature type="chain" id="PRO_5019147672" evidence="2">
    <location>
        <begin position="21"/>
        <end position="382"/>
    </location>
</feature>
<dbReference type="EMBL" id="NHYE01005264">
    <property type="protein sequence ID" value="PPQ75390.1"/>
    <property type="molecule type" value="Genomic_DNA"/>
</dbReference>
<feature type="compositionally biased region" description="Polar residues" evidence="1">
    <location>
        <begin position="281"/>
        <end position="297"/>
    </location>
</feature>
<feature type="compositionally biased region" description="Low complexity" evidence="1">
    <location>
        <begin position="252"/>
        <end position="265"/>
    </location>
</feature>
<gene>
    <name evidence="3" type="ORF">CVT26_015472</name>
</gene>
<comment type="caution">
    <text evidence="3">The sequence shown here is derived from an EMBL/GenBank/DDBJ whole genome shotgun (WGS) entry which is preliminary data.</text>
</comment>
<sequence>MRFSATVLATVLAFGVSVMAGGYKPSFDEILARHENDMALEARGEMTEFEARAILVARAPPNGDCSTGSPEHMNARDCYHAHGHGWKYLAAHKRQVEVAQDVKHKHSLLINRLALLSLSAQPLPRLLRFLTRPSPSPHSGWQATPRINCPTHSSQPARAVKPFEQPWPVMAMGKAVEEDAAQIVGEEDGKGKLGAEVYSPLVHCVHERLLDGSCKREERARARLMAGEKEGAAAAANTVLNAEAGAEEEADTASSSGGSSTVAGSIHEDQDQDQPRDDTAPSMTSSTASHKPQTPSPFGSCDPAPLLIKNSTPDLIDMEVTVWWDVQSARPGAGVVYDVPPPPSSSTTTSSFPSFPPSSSTSRTWSSAVDVSDPAASRTSTS</sequence>
<dbReference type="Proteomes" id="UP000284706">
    <property type="component" value="Unassembled WGS sequence"/>
</dbReference>
<protein>
    <submittedName>
        <fullName evidence="3">Uncharacterized protein</fullName>
    </submittedName>
</protein>
<feature type="region of interest" description="Disordered" evidence="1">
    <location>
        <begin position="245"/>
        <end position="305"/>
    </location>
</feature>
<evidence type="ECO:0000313" key="3">
    <source>
        <dbReference type="EMBL" id="PPQ75390.1"/>
    </source>
</evidence>
<accession>A0A409WA83</accession>
<feature type="compositionally biased region" description="Low complexity" evidence="1">
    <location>
        <begin position="345"/>
        <end position="382"/>
    </location>
</feature>
<evidence type="ECO:0000256" key="1">
    <source>
        <dbReference type="SAM" id="MobiDB-lite"/>
    </source>
</evidence>
<reference evidence="3 4" key="1">
    <citation type="journal article" date="2018" name="Evol. Lett.">
        <title>Horizontal gene cluster transfer increased hallucinogenic mushroom diversity.</title>
        <authorList>
            <person name="Reynolds H.T."/>
            <person name="Vijayakumar V."/>
            <person name="Gluck-Thaler E."/>
            <person name="Korotkin H.B."/>
            <person name="Matheny P.B."/>
            <person name="Slot J.C."/>
        </authorList>
    </citation>
    <scope>NUCLEOTIDE SEQUENCE [LARGE SCALE GENOMIC DNA]</scope>
    <source>
        <strain evidence="3 4">SRW20</strain>
    </source>
</reference>
<dbReference type="InParanoid" id="A0A409WA83"/>
<organism evidence="3 4">
    <name type="scientific">Gymnopilus dilepis</name>
    <dbReference type="NCBI Taxonomy" id="231916"/>
    <lineage>
        <taxon>Eukaryota</taxon>
        <taxon>Fungi</taxon>
        <taxon>Dikarya</taxon>
        <taxon>Basidiomycota</taxon>
        <taxon>Agaricomycotina</taxon>
        <taxon>Agaricomycetes</taxon>
        <taxon>Agaricomycetidae</taxon>
        <taxon>Agaricales</taxon>
        <taxon>Agaricineae</taxon>
        <taxon>Hymenogastraceae</taxon>
        <taxon>Gymnopilus</taxon>
    </lineage>
</organism>
<dbReference type="AlphaFoldDB" id="A0A409WA83"/>
<keyword evidence="2" id="KW-0732">Signal</keyword>
<name>A0A409WA83_9AGAR</name>
<feature type="signal peptide" evidence="2">
    <location>
        <begin position="1"/>
        <end position="20"/>
    </location>
</feature>
<evidence type="ECO:0000256" key="2">
    <source>
        <dbReference type="SAM" id="SignalP"/>
    </source>
</evidence>